<keyword evidence="1" id="KW-1185">Reference proteome</keyword>
<protein>
    <submittedName>
        <fullName evidence="2">Uncharacterized protein</fullName>
    </submittedName>
</protein>
<name>A0A1I7X3B2_HETBA</name>
<proteinExistence type="predicted"/>
<dbReference type="WBParaSite" id="Hba_11874">
    <property type="protein sequence ID" value="Hba_11874"/>
    <property type="gene ID" value="Hba_11874"/>
</dbReference>
<reference evidence="2" key="1">
    <citation type="submission" date="2016-11" db="UniProtKB">
        <authorList>
            <consortium name="WormBaseParasite"/>
        </authorList>
    </citation>
    <scope>IDENTIFICATION</scope>
</reference>
<sequence>MAPRCQVRWGRFLGTERNRSYAPVPTSYDLHHKAITGLVGGIEKP</sequence>
<organism evidence="1 2">
    <name type="scientific">Heterorhabditis bacteriophora</name>
    <name type="common">Entomopathogenic nematode worm</name>
    <dbReference type="NCBI Taxonomy" id="37862"/>
    <lineage>
        <taxon>Eukaryota</taxon>
        <taxon>Metazoa</taxon>
        <taxon>Ecdysozoa</taxon>
        <taxon>Nematoda</taxon>
        <taxon>Chromadorea</taxon>
        <taxon>Rhabditida</taxon>
        <taxon>Rhabditina</taxon>
        <taxon>Rhabditomorpha</taxon>
        <taxon>Strongyloidea</taxon>
        <taxon>Heterorhabditidae</taxon>
        <taxon>Heterorhabditis</taxon>
    </lineage>
</organism>
<accession>A0A1I7X3B2</accession>
<evidence type="ECO:0000313" key="1">
    <source>
        <dbReference type="Proteomes" id="UP000095283"/>
    </source>
</evidence>
<dbReference type="Proteomes" id="UP000095283">
    <property type="component" value="Unplaced"/>
</dbReference>
<dbReference type="AlphaFoldDB" id="A0A1I7X3B2"/>
<evidence type="ECO:0000313" key="2">
    <source>
        <dbReference type="WBParaSite" id="Hba_11874"/>
    </source>
</evidence>